<sequence length="699" mass="77254">MDSKLVDLEERRGDNSVKLEDSQSQSDSSKAIPFIPVIKSEGRAKMCALKTGDSKQKEMLQKLKNKEAMALRPKAQDSKLPVEQSSKAESSTTAGKEKLRGNMSILSALKTPLSQVLRKSIEASEMKEKGQLASEKLQHASERIPTRTEKSQSVSDKINSHVENMKIERLDNSSSEYLTEEPVISQRAKKSFSEGEGGMSLRQTAKTPSHSAKAFPSLRSSTGLKRTVEKPAPNGKKRAVVVSEPIEALTSKANTGSKSSTQSRTATSSPTEDSGMENSTSSNQGGNSSVKKKNRKRHFKGATYGLYLTKKKKKKQKSNDESKDDECSLAGTENSSYLDSEDENSLVSEDFYTPSEKSLADEEHGTDSRNSPMLSVSEQKNSNSDSLLPEGQDENSENCMQNLKNEDNVSPMVTADECDEISQNTAGILQQLSEIQWEPDTKFIDEKFDEEQSSYASVPLKAPQYDEISNESFSNSTLFPFKESPVENVKSIDKDEDERDKEDSVKQDDQNSNDTLKENDIKLEEGDGDAAEEVNMAIEGNFSSMFQDDILPTSKDDDMLSAPKEDLRDASPPPKKPVLENSSHTIINSVIPEDEVLATPESSPEKDDAAQKETDSSQSTIATCVKSRQRIKRRFTDDIVDTDVGLLSLNTFSEKKNRPKKDSLESDVRKALMKPDPPQDIIQNFQSTTRSEAKKGPIT</sequence>
<proteinExistence type="predicted"/>
<feature type="region of interest" description="Disordered" evidence="1">
    <location>
        <begin position="471"/>
        <end position="625"/>
    </location>
</feature>
<evidence type="ECO:0000256" key="1">
    <source>
        <dbReference type="SAM" id="MobiDB-lite"/>
    </source>
</evidence>
<feature type="region of interest" description="Disordered" evidence="1">
    <location>
        <begin position="654"/>
        <end position="699"/>
    </location>
</feature>
<feature type="compositionally biased region" description="Basic residues" evidence="1">
    <location>
        <begin position="290"/>
        <end position="300"/>
    </location>
</feature>
<name>A0A087T1M0_STEMI</name>
<feature type="compositionally biased region" description="Polar residues" evidence="1">
    <location>
        <begin position="201"/>
        <end position="210"/>
    </location>
</feature>
<feature type="compositionally biased region" description="Basic and acidic residues" evidence="1">
    <location>
        <begin position="654"/>
        <end position="670"/>
    </location>
</feature>
<feature type="compositionally biased region" description="Polar residues" evidence="1">
    <location>
        <begin position="681"/>
        <end position="690"/>
    </location>
</feature>
<protein>
    <submittedName>
        <fullName evidence="2">Uncharacterized protein</fullName>
    </submittedName>
</protein>
<feature type="compositionally biased region" description="Basic and acidic residues" evidence="1">
    <location>
        <begin position="603"/>
        <end position="615"/>
    </location>
</feature>
<feature type="compositionally biased region" description="Basic and acidic residues" evidence="1">
    <location>
        <begin position="554"/>
        <end position="569"/>
    </location>
</feature>
<feature type="region of interest" description="Disordered" evidence="1">
    <location>
        <begin position="1"/>
        <end position="35"/>
    </location>
</feature>
<organism evidence="2 3">
    <name type="scientific">Stegodyphus mimosarum</name>
    <name type="common">African social velvet spider</name>
    <dbReference type="NCBI Taxonomy" id="407821"/>
    <lineage>
        <taxon>Eukaryota</taxon>
        <taxon>Metazoa</taxon>
        <taxon>Ecdysozoa</taxon>
        <taxon>Arthropoda</taxon>
        <taxon>Chelicerata</taxon>
        <taxon>Arachnida</taxon>
        <taxon>Araneae</taxon>
        <taxon>Araneomorphae</taxon>
        <taxon>Entelegynae</taxon>
        <taxon>Eresoidea</taxon>
        <taxon>Eresidae</taxon>
        <taxon>Stegodyphus</taxon>
    </lineage>
</organism>
<feature type="compositionally biased region" description="Basic and acidic residues" evidence="1">
    <location>
        <begin position="358"/>
        <end position="367"/>
    </location>
</feature>
<evidence type="ECO:0000313" key="2">
    <source>
        <dbReference type="EMBL" id="KFM59009.1"/>
    </source>
</evidence>
<keyword evidence="3" id="KW-1185">Reference proteome</keyword>
<dbReference type="AlphaFoldDB" id="A0A087T1M0"/>
<dbReference type="EMBL" id="KK112984">
    <property type="protein sequence ID" value="KFM59009.1"/>
    <property type="molecule type" value="Genomic_DNA"/>
</dbReference>
<dbReference type="Proteomes" id="UP000054359">
    <property type="component" value="Unassembled WGS sequence"/>
</dbReference>
<feature type="compositionally biased region" description="Basic and acidic residues" evidence="1">
    <location>
        <begin position="501"/>
        <end position="525"/>
    </location>
</feature>
<dbReference type="OrthoDB" id="616263at2759"/>
<feature type="compositionally biased region" description="Basic and acidic residues" evidence="1">
    <location>
        <begin position="158"/>
        <end position="171"/>
    </location>
</feature>
<feature type="region of interest" description="Disordered" evidence="1">
    <location>
        <begin position="121"/>
        <end position="416"/>
    </location>
</feature>
<feature type="compositionally biased region" description="Polar residues" evidence="1">
    <location>
        <begin position="251"/>
        <end position="272"/>
    </location>
</feature>
<feature type="compositionally biased region" description="Polar residues" evidence="1">
    <location>
        <begin position="368"/>
        <end position="386"/>
    </location>
</feature>
<feature type="compositionally biased region" description="Low complexity" evidence="1">
    <location>
        <begin position="278"/>
        <end position="289"/>
    </location>
</feature>
<dbReference type="OMA" id="CIASDEV"/>
<accession>A0A087T1M0</accession>
<feature type="region of interest" description="Disordered" evidence="1">
    <location>
        <begin position="64"/>
        <end position="103"/>
    </location>
</feature>
<feature type="compositionally biased region" description="Basic and acidic residues" evidence="1">
    <location>
        <begin position="64"/>
        <end position="77"/>
    </location>
</feature>
<reference evidence="2 3" key="1">
    <citation type="submission" date="2013-11" db="EMBL/GenBank/DDBJ databases">
        <title>Genome sequencing of Stegodyphus mimosarum.</title>
        <authorList>
            <person name="Bechsgaard J."/>
        </authorList>
    </citation>
    <scope>NUCLEOTIDE SEQUENCE [LARGE SCALE GENOMIC DNA]</scope>
</reference>
<feature type="compositionally biased region" description="Basic and acidic residues" evidence="1">
    <location>
        <begin position="121"/>
        <end position="150"/>
    </location>
</feature>
<feature type="non-terminal residue" evidence="2">
    <location>
        <position position="699"/>
    </location>
</feature>
<evidence type="ECO:0000313" key="3">
    <source>
        <dbReference type="Proteomes" id="UP000054359"/>
    </source>
</evidence>
<feature type="compositionally biased region" description="Polar residues" evidence="1">
    <location>
        <begin position="83"/>
        <end position="94"/>
    </location>
</feature>
<feature type="compositionally biased region" description="Basic and acidic residues" evidence="1">
    <location>
        <begin position="1"/>
        <end position="21"/>
    </location>
</feature>
<gene>
    <name evidence="2" type="ORF">X975_08843</name>
</gene>